<dbReference type="PANTHER" id="PTHR36174">
    <property type="entry name" value="LIPID II:GLYCINE GLYCYLTRANSFERASE"/>
    <property type="match status" value="1"/>
</dbReference>
<dbReference type="Gene3D" id="3.40.630.30">
    <property type="match status" value="2"/>
</dbReference>
<dbReference type="PANTHER" id="PTHR36174:SF1">
    <property type="entry name" value="LIPID II:GLYCINE GLYCYLTRANSFERASE"/>
    <property type="match status" value="1"/>
</dbReference>
<evidence type="ECO:0000256" key="6">
    <source>
        <dbReference type="ARBA" id="ARBA00023316"/>
    </source>
</evidence>
<keyword evidence="3" id="KW-0133">Cell shape</keyword>
<protein>
    <recommendedName>
        <fullName evidence="9">BioF2-like acetyltransferase domain-containing protein</fullName>
    </recommendedName>
</protein>
<comment type="caution">
    <text evidence="7">The sequence shown here is derived from an EMBL/GenBank/DDBJ whole genome shotgun (WGS) entry which is preliminary data.</text>
</comment>
<evidence type="ECO:0000256" key="5">
    <source>
        <dbReference type="ARBA" id="ARBA00023315"/>
    </source>
</evidence>
<dbReference type="InterPro" id="IPR016181">
    <property type="entry name" value="Acyl_CoA_acyltransferase"/>
</dbReference>
<dbReference type="GO" id="GO:0009252">
    <property type="term" value="P:peptidoglycan biosynthetic process"/>
    <property type="evidence" value="ECO:0007669"/>
    <property type="project" value="UniProtKB-KW"/>
</dbReference>
<name>A0A1G2AQF2_9BACT</name>
<proteinExistence type="inferred from homology"/>
<dbReference type="AlphaFoldDB" id="A0A1G2AQF2"/>
<evidence type="ECO:0000256" key="2">
    <source>
        <dbReference type="ARBA" id="ARBA00022679"/>
    </source>
</evidence>
<evidence type="ECO:0000256" key="1">
    <source>
        <dbReference type="ARBA" id="ARBA00009943"/>
    </source>
</evidence>
<comment type="similarity">
    <text evidence="1">Belongs to the FemABX family.</text>
</comment>
<dbReference type="InterPro" id="IPR050644">
    <property type="entry name" value="PG_Glycine_Bridge_Synth"/>
</dbReference>
<dbReference type="STRING" id="1798540.A3B74_01440"/>
<reference evidence="7 8" key="1">
    <citation type="journal article" date="2016" name="Nat. Commun.">
        <title>Thousands of microbial genomes shed light on interconnected biogeochemical processes in an aquifer system.</title>
        <authorList>
            <person name="Anantharaman K."/>
            <person name="Brown C.T."/>
            <person name="Hug L.A."/>
            <person name="Sharon I."/>
            <person name="Castelle C.J."/>
            <person name="Probst A.J."/>
            <person name="Thomas B.C."/>
            <person name="Singh A."/>
            <person name="Wilkins M.J."/>
            <person name="Karaoz U."/>
            <person name="Brodie E.L."/>
            <person name="Williams K.H."/>
            <person name="Hubbard S.S."/>
            <person name="Banfield J.F."/>
        </authorList>
    </citation>
    <scope>NUCLEOTIDE SEQUENCE [LARGE SCALE GENOMIC DNA]</scope>
</reference>
<dbReference type="Proteomes" id="UP000177165">
    <property type="component" value="Unassembled WGS sequence"/>
</dbReference>
<keyword evidence="5" id="KW-0012">Acyltransferase</keyword>
<evidence type="ECO:0000256" key="4">
    <source>
        <dbReference type="ARBA" id="ARBA00022984"/>
    </source>
</evidence>
<dbReference type="GO" id="GO:0016755">
    <property type="term" value="F:aminoacyltransferase activity"/>
    <property type="evidence" value="ECO:0007669"/>
    <property type="project" value="InterPro"/>
</dbReference>
<keyword evidence="6" id="KW-0961">Cell wall biogenesis/degradation</keyword>
<evidence type="ECO:0000256" key="3">
    <source>
        <dbReference type="ARBA" id="ARBA00022960"/>
    </source>
</evidence>
<gene>
    <name evidence="7" type="ORF">A3B74_01440</name>
</gene>
<dbReference type="GO" id="GO:0008360">
    <property type="term" value="P:regulation of cell shape"/>
    <property type="evidence" value="ECO:0007669"/>
    <property type="project" value="UniProtKB-KW"/>
</dbReference>
<evidence type="ECO:0000313" key="8">
    <source>
        <dbReference type="Proteomes" id="UP000177165"/>
    </source>
</evidence>
<dbReference type="InterPro" id="IPR003447">
    <property type="entry name" value="FEMABX"/>
</dbReference>
<evidence type="ECO:0008006" key="9">
    <source>
        <dbReference type="Google" id="ProtNLM"/>
    </source>
</evidence>
<dbReference type="Pfam" id="PF02388">
    <property type="entry name" value="FemAB"/>
    <property type="match status" value="3"/>
</dbReference>
<evidence type="ECO:0000313" key="7">
    <source>
        <dbReference type="EMBL" id="OGY79113.1"/>
    </source>
</evidence>
<keyword evidence="2" id="KW-0808">Transferase</keyword>
<dbReference type="GO" id="GO:0071555">
    <property type="term" value="P:cell wall organization"/>
    <property type="evidence" value="ECO:0007669"/>
    <property type="project" value="UniProtKB-KW"/>
</dbReference>
<dbReference type="PROSITE" id="PS51191">
    <property type="entry name" value="FEMABX"/>
    <property type="match status" value="1"/>
</dbReference>
<organism evidence="7 8">
    <name type="scientific">Candidatus Kerfeldbacteria bacterium RIFCSPHIGHO2_02_FULL_42_14</name>
    <dbReference type="NCBI Taxonomy" id="1798540"/>
    <lineage>
        <taxon>Bacteria</taxon>
        <taxon>Candidatus Kerfeldiibacteriota</taxon>
    </lineage>
</organism>
<dbReference type="SUPFAM" id="SSF55729">
    <property type="entry name" value="Acyl-CoA N-acyltransferases (Nat)"/>
    <property type="match status" value="2"/>
</dbReference>
<keyword evidence="4" id="KW-0573">Peptidoglycan synthesis</keyword>
<dbReference type="EMBL" id="MHKB01000010">
    <property type="protein sequence ID" value="OGY79113.1"/>
    <property type="molecule type" value="Genomic_DNA"/>
</dbReference>
<sequence>MELRNISSQDSWNRFVQEREYVPFLQSFEWGAFQEQQGHRVERLSIWNREKFCLGASIIHHRLPLQYNFLYCPHGPLFANGLSLEERRAAFAFLFQYLQRVYKTSIFLRCDPHIKLPSRFDTSRVSHWVQPEYTQRLSLEHASQEAQLLANMKQKTRYNIRLAFKKGVRVARGVRPADFPLASRMIRDTLQRRDLRAHPLSYYQNMLEYGRISETFGIVRLYQAALRGQVLAVGIFIFYGDTVTYLHGGSSQSLKSVMAPYALHWQVICDAQIEGFRYFDFGGVAPPSQTQHKLTHVTRFKTGFGGAQVRASYLYEFPLRKNVFRAFALAKKFRHFL</sequence>
<accession>A0A1G2AQF2</accession>